<dbReference type="SUPFAM" id="SSF52266">
    <property type="entry name" value="SGNH hydrolase"/>
    <property type="match status" value="1"/>
</dbReference>
<dbReference type="eggNOG" id="COG2755">
    <property type="taxonomic scope" value="Bacteria"/>
</dbReference>
<dbReference type="RefSeq" id="WP_012498263.1">
    <property type="nucleotide sequence ID" value="NC_011025.1"/>
</dbReference>
<keyword evidence="3" id="KW-0449">Lipoprotein</keyword>
<gene>
    <name evidence="3" type="ordered locus">MARTH_orf455</name>
</gene>
<evidence type="ECO:0000256" key="1">
    <source>
        <dbReference type="SAM" id="MobiDB-lite"/>
    </source>
</evidence>
<protein>
    <submittedName>
        <fullName evidence="3">Conserved hypothetical lipoprotein</fullName>
    </submittedName>
</protein>
<feature type="region of interest" description="Disordered" evidence="1">
    <location>
        <begin position="30"/>
        <end position="50"/>
    </location>
</feature>
<dbReference type="STRING" id="243272.MARTH_orf455"/>
<dbReference type="Proteomes" id="UP000008812">
    <property type="component" value="Chromosome"/>
</dbReference>
<dbReference type="HOGENOM" id="CLU_234978_0_0_14"/>
<organism evidence="3 4">
    <name type="scientific">Metamycoplasma arthritidis (strain 158L3-1)</name>
    <name type="common">Mycoplasma arthritidis</name>
    <dbReference type="NCBI Taxonomy" id="243272"/>
    <lineage>
        <taxon>Bacteria</taxon>
        <taxon>Bacillati</taxon>
        <taxon>Mycoplasmatota</taxon>
        <taxon>Mycoplasmoidales</taxon>
        <taxon>Metamycoplasmataceae</taxon>
        <taxon>Metamycoplasma</taxon>
    </lineage>
</organism>
<accession>B3PMQ4</accession>
<keyword evidence="4" id="KW-1185">Reference proteome</keyword>
<evidence type="ECO:0000256" key="2">
    <source>
        <dbReference type="SAM" id="SignalP"/>
    </source>
</evidence>
<evidence type="ECO:0000313" key="3">
    <source>
        <dbReference type="EMBL" id="ACF07306.1"/>
    </source>
</evidence>
<dbReference type="Gene3D" id="3.40.50.1110">
    <property type="entry name" value="SGNH hydrolase"/>
    <property type="match status" value="1"/>
</dbReference>
<dbReference type="KEGG" id="mat:MARTH_orf455"/>
<dbReference type="InterPro" id="IPR036514">
    <property type="entry name" value="SGNH_hydro_sf"/>
</dbReference>
<keyword evidence="2" id="KW-0732">Signal</keyword>
<feature type="chain" id="PRO_5002796823" evidence="2">
    <location>
        <begin position="26"/>
        <end position="1949"/>
    </location>
</feature>
<dbReference type="PROSITE" id="PS51257">
    <property type="entry name" value="PROKAR_LIPOPROTEIN"/>
    <property type="match status" value="1"/>
</dbReference>
<proteinExistence type="predicted"/>
<evidence type="ECO:0000313" key="4">
    <source>
        <dbReference type="Proteomes" id="UP000008812"/>
    </source>
</evidence>
<feature type="signal peptide" evidence="2">
    <location>
        <begin position="1"/>
        <end position="25"/>
    </location>
</feature>
<name>B3PMQ4_META1</name>
<reference evidence="3 4" key="1">
    <citation type="journal article" date="2008" name="Infect. Immun.">
        <title>Genome of Mycoplasma arthritidis.</title>
        <authorList>
            <person name="Dybvig K."/>
            <person name="Zuhua C."/>
            <person name="Lao P."/>
            <person name="Jordan D.S."/>
            <person name="French C.T."/>
            <person name="Tu A.H."/>
            <person name="Loraine A.E."/>
        </authorList>
    </citation>
    <scope>NUCLEOTIDE SEQUENCE [LARGE SCALE GENOMIC DNA]</scope>
    <source>
        <strain evidence="3 4">158L3-1</strain>
    </source>
</reference>
<sequence length="1949" mass="222482">MRKHNKLIAVLASSVIFAISPLAISCGNKKQDQNNPYTPKEKNPNNKNNQSLIKGGVKYAALGDELTAGSKLNGDASIHNYYDKSTKKIHGLSFASYLANAIATLGDKQTYLESYNNYGLVNTTIDDWKYLLNLSERKSTNTTRNLQTNSALSKNSQKIQKLFNNFRPNNNQFTSFISQVKEANLLTLSLGFHDFISQEELGALFWLMMNSTNETKEQDKKQIEAIISKIVAKKAEIRTNYNSLLAQIRLLNKDANINLIGYYAPFLKYSRIFEKHFGTNYLTQIAEAINGTIKDVAKDNGVGYFNFNNQALIERNSQRLSYGFGEETPNLLGQKQLAQDVFMKMALSQSDYSKLIKSPLDSQSSQVFDFSKAASVIKGQIIGSITDANSLTFNKSYPFETDTINERQFKAAQKNRYSLNYTSLLKALFSSATNYSDEEIVSFALKIFNLLGIQTNDYPEISKTLQALIKENGNKEKLIAFVNALLDNKTLDKAFNKINEEFDKKLQNTSASISDLQNLVKQNLTSYSAFYEILKEFFQTPFIKDNSNKAFTKSLLKVISNSLVSNITLISKDKEILKDKEFKNSLDQIFEKIADLVTSDPSKYFTGSVNDFIRKVLLESKNEIKNLTLSAIKWMKNNANKFDLKAKLKELIGEDISEDALYYLTSLIHNLDKFSDVDKLLLLAVDSYLETFDENNHVTTKSKVLDRFLNKLFSPKLFKAESNEQHEVLFKLMSFMPSEEKDATRFKKGLKELTLWFIKKEDFLSPDNLIDLANEDFRKSVISFIKDILENKDDSLSTQGKELISEIANYLIDSTLDKDGGTHQLIGKLGESLFSGPIASLLTSLQISAQDLGGKSIEEFSKELYQAIFTSISKKELVTSVKSILKNIIENGKDYTFSSGLHEFISKILANAETNGLVDYVQKLFTSLAEDEQLWEKLYTVFWALTKKSGANITEENKAKIKTVIKKWFANLTKTSIFELLTKKITDISKKIDYSEIDDFQKWAKYYEKEMRDFVSLTKNPNIAKEIFDLFLAKEKDKEDSNLSVGELMEVMSLLFGNEANIDYILNSLNLPNLISQALKGIGLDGIQDPELKEQISQLINSLDKHLSNNWKEKYQPKVKELIKSLFGKADYFKNIKTINDLLEKIITNAKEPLSDLATEFTNSYLFDQSQLEGLIKYALKLVAKKHEKYFKLSDEEIQKLAKGFAETLGVIKNESIIKKLLDKSLDLLAENVKKHGLEVQKYDYNDIFKKLIEEIKPEDLVEKLLTAFLKDEENIKMIAKNTFTALNSKLGLKLTEDDIKYLTSFVKRFLKTLVAEEGKPTLKAIVSSIKDAILKAKIYENNAFKFENILKELKTLTGLLKSLDETKINKIVELLKTQGDAKDIGKELSTPFKLYVVLIPHLKSSDKANGVQLSDKWRGGDENGRKEFFKELDRVATQSLKAVSKTFADLNGEKDTILNDLSEGLRDILTNQLKSLDTKNLGDQFFGSDDIKKVIDKITNEQDSLKEIIKKVLEKGLFGGELKGEKLGEVISDFISKIKSEIGESITSLVKKLLEDNDLVDFVWNKLKDILVLENTDEQDKTFAIELIKELAKKMLDDEFFKTKVIKGMLTEVENGVKKFDMASGLSWLNETWKNIQNFFTFNDAFVLAKYIGDGDKPINGEKLVKLLNLILGKANFEKSPIYNLLRNINQDPDKSKRTNMQTLNRFINEGNSDSGGKDKNKNENDVNQSVDYLRIVDTFYKLLTSEFNKDENNKNPEFKVRSQTESYKALYRFVTLVNYSIFEAFGRETLTQDREKGFITLYKGTRAILWELQEGTNLKWIPYINSKFQGMQRYLTDAKIRNEFNNYYIKYESKWFFSSTYTYYEEENYTPDSIMYLINSSGYNEKEQDKLKPFKYKVTENGAENDISKKEYVLLTIKEGGYGKFMKLNNATSKSSYSGLDKVKEWV</sequence>
<dbReference type="InterPro" id="IPR016024">
    <property type="entry name" value="ARM-type_fold"/>
</dbReference>
<dbReference type="EMBL" id="CP001047">
    <property type="protein sequence ID" value="ACF07306.1"/>
    <property type="molecule type" value="Genomic_DNA"/>
</dbReference>
<dbReference type="SUPFAM" id="SSF48371">
    <property type="entry name" value="ARM repeat"/>
    <property type="match status" value="1"/>
</dbReference>